<keyword evidence="3" id="KW-0378">Hydrolase</keyword>
<dbReference type="EMBL" id="BAABDK010000017">
    <property type="protein sequence ID" value="GAA4037909.1"/>
    <property type="molecule type" value="Genomic_DNA"/>
</dbReference>
<protein>
    <submittedName>
        <fullName evidence="3">Serine hydrolase domain-containing protein</fullName>
    </submittedName>
</protein>
<feature type="signal peptide" evidence="1">
    <location>
        <begin position="1"/>
        <end position="20"/>
    </location>
</feature>
<comment type="caution">
    <text evidence="3">The sequence shown here is derived from an EMBL/GenBank/DDBJ whole genome shotgun (WGS) entry which is preliminary data.</text>
</comment>
<dbReference type="InterPro" id="IPR050789">
    <property type="entry name" value="Diverse_Enzym_Activities"/>
</dbReference>
<dbReference type="SUPFAM" id="SSF56601">
    <property type="entry name" value="beta-lactamase/transpeptidase-like"/>
    <property type="match status" value="1"/>
</dbReference>
<organism evidence="3 4">
    <name type="scientific">Hymenobacter glaciei</name>
    <dbReference type="NCBI Taxonomy" id="877209"/>
    <lineage>
        <taxon>Bacteria</taxon>
        <taxon>Pseudomonadati</taxon>
        <taxon>Bacteroidota</taxon>
        <taxon>Cytophagia</taxon>
        <taxon>Cytophagales</taxon>
        <taxon>Hymenobacteraceae</taxon>
        <taxon>Hymenobacter</taxon>
    </lineage>
</organism>
<keyword evidence="1" id="KW-0732">Signal</keyword>
<dbReference type="InterPro" id="IPR012338">
    <property type="entry name" value="Beta-lactam/transpept-like"/>
</dbReference>
<feature type="chain" id="PRO_5047122582" evidence="1">
    <location>
        <begin position="21"/>
        <end position="397"/>
    </location>
</feature>
<dbReference type="PANTHER" id="PTHR43283">
    <property type="entry name" value="BETA-LACTAMASE-RELATED"/>
    <property type="match status" value="1"/>
</dbReference>
<name>A0ABP7U8Z3_9BACT</name>
<evidence type="ECO:0000313" key="4">
    <source>
        <dbReference type="Proteomes" id="UP001501469"/>
    </source>
</evidence>
<feature type="domain" description="Beta-lactamase-related" evidence="2">
    <location>
        <begin position="48"/>
        <end position="364"/>
    </location>
</feature>
<evidence type="ECO:0000256" key="1">
    <source>
        <dbReference type="SAM" id="SignalP"/>
    </source>
</evidence>
<keyword evidence="4" id="KW-1185">Reference proteome</keyword>
<proteinExistence type="predicted"/>
<dbReference type="PANTHER" id="PTHR43283:SF18">
    <property type="match status" value="1"/>
</dbReference>
<reference evidence="4" key="1">
    <citation type="journal article" date="2019" name="Int. J. Syst. Evol. Microbiol.">
        <title>The Global Catalogue of Microorganisms (GCM) 10K type strain sequencing project: providing services to taxonomists for standard genome sequencing and annotation.</title>
        <authorList>
            <consortium name="The Broad Institute Genomics Platform"/>
            <consortium name="The Broad Institute Genome Sequencing Center for Infectious Disease"/>
            <person name="Wu L."/>
            <person name="Ma J."/>
        </authorList>
    </citation>
    <scope>NUCLEOTIDE SEQUENCE [LARGE SCALE GENOMIC DNA]</scope>
    <source>
        <strain evidence="4">JCM 17225</strain>
    </source>
</reference>
<dbReference type="Gene3D" id="3.40.710.10">
    <property type="entry name" value="DD-peptidase/beta-lactamase superfamily"/>
    <property type="match status" value="1"/>
</dbReference>
<evidence type="ECO:0000259" key="2">
    <source>
        <dbReference type="Pfam" id="PF00144"/>
    </source>
</evidence>
<sequence>MLKTMLHLLLGCLFSATALAQPTTIRHLKGPPITADALTAGLARVFDSAHVAGLSVLVLAGSEVAYEHYFGTKDSRTHQPLDAETISYAASLTKPVTAYIFLRLVEQHVFALDTPVYRYLRHPIADYPKWQDLARDPAFRRITPRMLLSHSSGLPVLRDMYGPRLATIAPPGTQFFYSNEGFNLLGAVMEERTGLPLQTLAEREVFGPLHMNHTGFVWQARFAGNHAVGHDAAGTAIGYQLRISARGAGSMVTTPRDYAAFVQHVMARQGLSRKLYRQYFGRQISVTSQRGWGPRRDSLARQPDPQRKAWGLGWGLFRSPYGPAFWHGGHATGWQNLCVCYPRQKYTIILLSNSDNFERAADRVLRLCSGDTAALLEWSSFYDAATATDSAPVSIGK</sequence>
<gene>
    <name evidence="3" type="ORF">GCM10022409_23960</name>
</gene>
<dbReference type="Proteomes" id="UP001501469">
    <property type="component" value="Unassembled WGS sequence"/>
</dbReference>
<evidence type="ECO:0000313" key="3">
    <source>
        <dbReference type="EMBL" id="GAA4037909.1"/>
    </source>
</evidence>
<dbReference type="Pfam" id="PF00144">
    <property type="entry name" value="Beta-lactamase"/>
    <property type="match status" value="1"/>
</dbReference>
<accession>A0ABP7U8Z3</accession>
<dbReference type="InterPro" id="IPR001466">
    <property type="entry name" value="Beta-lactam-related"/>
</dbReference>
<dbReference type="GO" id="GO:0016787">
    <property type="term" value="F:hydrolase activity"/>
    <property type="evidence" value="ECO:0007669"/>
    <property type="project" value="UniProtKB-KW"/>
</dbReference>